<dbReference type="AlphaFoldDB" id="A0A6A8A8K0"/>
<dbReference type="Proteomes" id="UP000435138">
    <property type="component" value="Unassembled WGS sequence"/>
</dbReference>
<name>A0A6A8A8K0_9HYPH</name>
<sequence length="138" mass="15540">MSKAGTGTSLPTLADDRGWWVVESLKINNRSQEQFRVFEATSGRTEEEAVLHANTSDELLDAQLMGSAIRRGEIVDHFEWQPVSDLIKRLSIKRVTTEEEISSLDPMLLDMLREHEFFLSDIEENSATVIGGGTYQVL</sequence>
<accession>A0A6A8A8K0</accession>
<dbReference type="EMBL" id="WIXI01000045">
    <property type="protein sequence ID" value="MQY47582.1"/>
    <property type="molecule type" value="Genomic_DNA"/>
</dbReference>
<keyword evidence="2" id="KW-1185">Reference proteome</keyword>
<dbReference type="RefSeq" id="WP_153355054.1">
    <property type="nucleotide sequence ID" value="NZ_JAYKOO010000007.1"/>
</dbReference>
<evidence type="ECO:0000313" key="1">
    <source>
        <dbReference type="EMBL" id="MQY47582.1"/>
    </source>
</evidence>
<protein>
    <submittedName>
        <fullName evidence="1">Uncharacterized protein</fullName>
    </submittedName>
</protein>
<reference evidence="1 2" key="1">
    <citation type="submission" date="2019-11" db="EMBL/GenBank/DDBJ databases">
        <title>Genome analysis of Rhizobacterium cereale a novel genus and species isolated from maize roots in North Spain.</title>
        <authorList>
            <person name="Menendez E."/>
            <person name="Flores-Felix J.D."/>
            <person name="Ramirez-Bahena M.-H."/>
            <person name="Igual J.M."/>
            <person name="Garcia-Fraile P."/>
            <person name="Peix A."/>
            <person name="Velazquez E."/>
        </authorList>
    </citation>
    <scope>NUCLEOTIDE SEQUENCE [LARGE SCALE GENOMIC DNA]</scope>
    <source>
        <strain evidence="1 2">RZME27</strain>
    </source>
</reference>
<comment type="caution">
    <text evidence="1">The sequence shown here is derived from an EMBL/GenBank/DDBJ whole genome shotgun (WGS) entry which is preliminary data.</text>
</comment>
<organism evidence="1 2">
    <name type="scientific">Endobacterium cereale</name>
    <dbReference type="NCBI Taxonomy" id="2663029"/>
    <lineage>
        <taxon>Bacteria</taxon>
        <taxon>Pseudomonadati</taxon>
        <taxon>Pseudomonadota</taxon>
        <taxon>Alphaproteobacteria</taxon>
        <taxon>Hyphomicrobiales</taxon>
        <taxon>Rhizobiaceae</taxon>
        <taxon>Endobacterium</taxon>
    </lineage>
</organism>
<gene>
    <name evidence="1" type="ORF">GAO09_16225</name>
</gene>
<proteinExistence type="predicted"/>
<evidence type="ECO:0000313" key="2">
    <source>
        <dbReference type="Proteomes" id="UP000435138"/>
    </source>
</evidence>